<keyword evidence="1" id="KW-1133">Transmembrane helix</keyword>
<feature type="transmembrane region" description="Helical" evidence="1">
    <location>
        <begin position="46"/>
        <end position="63"/>
    </location>
</feature>
<comment type="caution">
    <text evidence="2">The sequence shown here is derived from an EMBL/GenBank/DDBJ whole genome shotgun (WGS) entry which is preliminary data.</text>
</comment>
<keyword evidence="1" id="KW-0812">Transmembrane</keyword>
<reference evidence="2 3" key="1">
    <citation type="submission" date="2015-01" db="EMBL/GenBank/DDBJ databases">
        <title>Comparative genomics of the lactic acid bacteria isolated from the honey bee gut.</title>
        <authorList>
            <person name="Ellegaard K.M."/>
            <person name="Tamarit D."/>
            <person name="Javelind E."/>
            <person name="Olofsson T."/>
            <person name="Andersson S.G."/>
            <person name="Vasquez A."/>
        </authorList>
    </citation>
    <scope>NUCLEOTIDE SEQUENCE [LARGE SCALE GENOMIC DNA]</scope>
    <source>
        <strain evidence="2 3">Hma2</strain>
    </source>
</reference>
<proteinExistence type="predicted"/>
<gene>
    <name evidence="2" type="ORF">JF75_04340</name>
</gene>
<accession>A0A0F4LKK4</accession>
<dbReference type="Proteomes" id="UP000033612">
    <property type="component" value="Unassembled WGS sequence"/>
</dbReference>
<sequence>MKRNNKIFYWYKFDKKKNSYEWNTCVSYLRLLFILIGVVFCITNNILAAIIDCICLGIFYFAYAKQNHKLIVILNNENNLVKITGYRYSLYNPLTIYLRKVI</sequence>
<feature type="transmembrane region" description="Helical" evidence="1">
    <location>
        <begin position="20"/>
        <end position="40"/>
    </location>
</feature>
<dbReference type="HOGENOM" id="CLU_2273772_0_0_9"/>
<dbReference type="PATRIC" id="fig|1218506.3.peg.480"/>
<protein>
    <submittedName>
        <fullName evidence="2">Uncharacterized protein</fullName>
    </submittedName>
</protein>
<keyword evidence="3" id="KW-1185">Reference proteome</keyword>
<keyword evidence="1" id="KW-0472">Membrane</keyword>
<organism evidence="2 3">
    <name type="scientific">Lactobacillus kimbladii</name>
    <dbReference type="NCBI Taxonomy" id="1218506"/>
    <lineage>
        <taxon>Bacteria</taxon>
        <taxon>Bacillati</taxon>
        <taxon>Bacillota</taxon>
        <taxon>Bacilli</taxon>
        <taxon>Lactobacillales</taxon>
        <taxon>Lactobacillaceae</taxon>
        <taxon>Lactobacillus</taxon>
    </lineage>
</organism>
<dbReference type="EMBL" id="JXLH01000006">
    <property type="protein sequence ID" value="KJY59397.1"/>
    <property type="molecule type" value="Genomic_DNA"/>
</dbReference>
<name>A0A0F4LKK4_9LACO</name>
<evidence type="ECO:0000313" key="2">
    <source>
        <dbReference type="EMBL" id="KJY59397.1"/>
    </source>
</evidence>
<dbReference type="STRING" id="1218506.JF75_04340"/>
<evidence type="ECO:0000313" key="3">
    <source>
        <dbReference type="Proteomes" id="UP000033612"/>
    </source>
</evidence>
<dbReference type="AlphaFoldDB" id="A0A0F4LKK4"/>
<evidence type="ECO:0000256" key="1">
    <source>
        <dbReference type="SAM" id="Phobius"/>
    </source>
</evidence>